<dbReference type="EMBL" id="DSUJ01000008">
    <property type="protein sequence ID" value="HFI90498.1"/>
    <property type="molecule type" value="Genomic_DNA"/>
</dbReference>
<name>A0A7V3E6R2_9BACT</name>
<evidence type="ECO:0000313" key="3">
    <source>
        <dbReference type="EMBL" id="HFI90498.1"/>
    </source>
</evidence>
<proteinExistence type="predicted"/>
<dbReference type="GO" id="GO:0046872">
    <property type="term" value="F:metal ion binding"/>
    <property type="evidence" value="ECO:0007669"/>
    <property type="project" value="InterPro"/>
</dbReference>
<dbReference type="InterPro" id="IPR011761">
    <property type="entry name" value="ATP-grasp"/>
</dbReference>
<dbReference type="Gene3D" id="3.30.470.20">
    <property type="entry name" value="ATP-grasp fold, B domain"/>
    <property type="match status" value="1"/>
</dbReference>
<sequence length="402" mass="47527">MKKNQYSNNEIAVVVNCNNIMAMPIIRLLGKAEVNVVGVFGSAKSNSHYHNIIKESKYLKQRVFFDETHYELELINVLKNFGESCKNKPVLFLASDTDLNFISLNRDVLKDYFLFTLPEHQLIKKILNKELFIDLAHEKNLPIPFSKKISSVKELYEYSNSMRYPIIIKPSWRNNDWLKKYHEKKLFIVNKKEEIKNIIEILEDFPTNYLIQEIIPGPEENIFCSFAILDNNSEPIEIGFCRKLRQYPPDFGNTSVAQPIENEDLKILSLEIFQKLNLKGYASIEFKLDPRDHKLKIMETTPNRFNRQFAVTWLNGINLPLQLFNFEMKIPTKKAFAHFSRKYWLSEVNEIRRIRVTKHKIKGIFRLIFTILNTRVFEIFDINDIKPFFALIKDYLHYFGKL</sequence>
<evidence type="ECO:0000256" key="1">
    <source>
        <dbReference type="PROSITE-ProRule" id="PRU00409"/>
    </source>
</evidence>
<comment type="caution">
    <text evidence="3">The sequence shown here is derived from an EMBL/GenBank/DDBJ whole genome shotgun (WGS) entry which is preliminary data.</text>
</comment>
<accession>A0A7V3E6R2</accession>
<feature type="domain" description="ATP-grasp" evidence="2">
    <location>
        <begin position="133"/>
        <end position="328"/>
    </location>
</feature>
<keyword evidence="1" id="KW-0547">Nucleotide-binding</keyword>
<evidence type="ECO:0000259" key="2">
    <source>
        <dbReference type="PROSITE" id="PS50975"/>
    </source>
</evidence>
<dbReference type="Gene3D" id="3.30.1490.20">
    <property type="entry name" value="ATP-grasp fold, A domain"/>
    <property type="match status" value="1"/>
</dbReference>
<gene>
    <name evidence="3" type="ORF">ENS31_03080</name>
</gene>
<dbReference type="PROSITE" id="PS50975">
    <property type="entry name" value="ATP_GRASP"/>
    <property type="match status" value="1"/>
</dbReference>
<dbReference type="GO" id="GO:0005524">
    <property type="term" value="F:ATP binding"/>
    <property type="evidence" value="ECO:0007669"/>
    <property type="project" value="UniProtKB-UniRule"/>
</dbReference>
<keyword evidence="1" id="KW-0067">ATP-binding</keyword>
<dbReference type="InterPro" id="IPR013815">
    <property type="entry name" value="ATP_grasp_subdomain_1"/>
</dbReference>
<organism evidence="3">
    <name type="scientific">Ignavibacterium album</name>
    <dbReference type="NCBI Taxonomy" id="591197"/>
    <lineage>
        <taxon>Bacteria</taxon>
        <taxon>Pseudomonadati</taxon>
        <taxon>Ignavibacteriota</taxon>
        <taxon>Ignavibacteria</taxon>
        <taxon>Ignavibacteriales</taxon>
        <taxon>Ignavibacteriaceae</taxon>
        <taxon>Ignavibacterium</taxon>
    </lineage>
</organism>
<reference evidence="3" key="1">
    <citation type="journal article" date="2020" name="mSystems">
        <title>Genome- and Community-Level Interaction Insights into Carbon Utilization and Element Cycling Functions of Hydrothermarchaeota in Hydrothermal Sediment.</title>
        <authorList>
            <person name="Zhou Z."/>
            <person name="Liu Y."/>
            <person name="Xu W."/>
            <person name="Pan J."/>
            <person name="Luo Z.H."/>
            <person name="Li M."/>
        </authorList>
    </citation>
    <scope>NUCLEOTIDE SEQUENCE [LARGE SCALE GENOMIC DNA]</scope>
    <source>
        <strain evidence="3">SpSt-479</strain>
    </source>
</reference>
<dbReference type="SUPFAM" id="SSF56059">
    <property type="entry name" value="Glutathione synthetase ATP-binding domain-like"/>
    <property type="match status" value="1"/>
</dbReference>
<dbReference type="AlphaFoldDB" id="A0A7V3E6R2"/>
<protein>
    <recommendedName>
        <fullName evidence="2">ATP-grasp domain-containing protein</fullName>
    </recommendedName>
</protein>